<evidence type="ECO:0000313" key="3">
    <source>
        <dbReference type="Proteomes" id="UP000009273"/>
    </source>
</evidence>
<dbReference type="RefSeq" id="YP_009015746.1">
    <property type="nucleotide sequence ID" value="NC_023719.1"/>
</dbReference>
<gene>
    <name evidence="2" type="primary">443</name>
    <name evidence="2" type="ORF">G_443</name>
</gene>
<evidence type="ECO:0000313" key="2">
    <source>
        <dbReference type="EMBL" id="AEO93701.1"/>
    </source>
</evidence>
<proteinExistence type="predicted"/>
<keyword evidence="1" id="KW-1133">Transmembrane helix</keyword>
<reference evidence="2 3" key="1">
    <citation type="submission" date="2011-09" db="EMBL/GenBank/DDBJ databases">
        <authorList>
            <person name="Pope W.H."/>
            <person name="Pedulla M.L."/>
            <person name="Ford M.E."/>
            <person name="Peebles C.L."/>
            <person name="Hatfull G.H."/>
            <person name="Hendrix R.W."/>
        </authorList>
    </citation>
    <scope>NUCLEOTIDE SEQUENCE [LARGE SCALE GENOMIC DNA]</scope>
    <source>
        <strain evidence="2">G</strain>
    </source>
</reference>
<keyword evidence="3" id="KW-1185">Reference proteome</keyword>
<protein>
    <submittedName>
        <fullName evidence="2">Gp443</fullName>
    </submittedName>
</protein>
<dbReference type="GeneID" id="18563657"/>
<dbReference type="KEGG" id="vg:18563657"/>
<dbReference type="Gene3D" id="2.20.28.30">
    <property type="entry name" value="RNA polymerase ii, chain L"/>
    <property type="match status" value="1"/>
</dbReference>
<dbReference type="Proteomes" id="UP000009273">
    <property type="component" value="Segment"/>
</dbReference>
<dbReference type="EMBL" id="JN638751">
    <property type="protein sequence ID" value="AEO93701.1"/>
    <property type="molecule type" value="Genomic_DNA"/>
</dbReference>
<sequence length="74" mass="9094">MYDTIVLSIFFVIVVPMIFLLLLSRGKVEMKCLKCKKTFTQFRVRSHSYYYEQRCPHCNYRYSTMRRKKVTLKR</sequence>
<organism evidence="2 3">
    <name type="scientific">Bacillus phage G</name>
    <dbReference type="NCBI Taxonomy" id="2884420"/>
    <lineage>
        <taxon>Viruses</taxon>
        <taxon>Duplodnaviria</taxon>
        <taxon>Heunggongvirae</taxon>
        <taxon>Uroviricota</taxon>
        <taxon>Caudoviricetes</taxon>
        <taxon>Donellivirus</taxon>
        <taxon>Donellivirus gee</taxon>
    </lineage>
</organism>
<keyword evidence="1" id="KW-0472">Membrane</keyword>
<evidence type="ECO:0000256" key="1">
    <source>
        <dbReference type="SAM" id="Phobius"/>
    </source>
</evidence>
<feature type="transmembrane region" description="Helical" evidence="1">
    <location>
        <begin position="6"/>
        <end position="24"/>
    </location>
</feature>
<keyword evidence="1" id="KW-0812">Transmembrane</keyword>
<name>G3MAI4_9CAUD</name>
<accession>G3MAI4</accession>